<dbReference type="RefSeq" id="WP_191794149.1">
    <property type="nucleotide sequence ID" value="NZ_JACSQQ010000001.1"/>
</dbReference>
<gene>
    <name evidence="1" type="ORF">H9652_00480</name>
</gene>
<protein>
    <submittedName>
        <fullName evidence="1">Uncharacterized protein</fullName>
    </submittedName>
</protein>
<reference evidence="1 2" key="1">
    <citation type="submission" date="2020-08" db="EMBL/GenBank/DDBJ databases">
        <title>A Genomic Blueprint of the Chicken Gut Microbiome.</title>
        <authorList>
            <person name="Gilroy R."/>
            <person name="Ravi A."/>
            <person name="Getino M."/>
            <person name="Pursley I."/>
            <person name="Horton D.L."/>
            <person name="Alikhan N.-F."/>
            <person name="Baker D."/>
            <person name="Gharbi K."/>
            <person name="Hall N."/>
            <person name="Watson M."/>
            <person name="Adriaenssens E.M."/>
            <person name="Foster-Nyarko E."/>
            <person name="Jarju S."/>
            <person name="Secka A."/>
            <person name="Antonio M."/>
            <person name="Oren A."/>
            <person name="Chaudhuri R."/>
            <person name="La Ragione R.M."/>
            <person name="Hildebrand F."/>
            <person name="Pallen M.J."/>
        </authorList>
    </citation>
    <scope>NUCLEOTIDE SEQUENCE [LARGE SCALE GENOMIC DNA]</scope>
    <source>
        <strain evidence="1 2">Sa4CUA1</strain>
    </source>
</reference>
<sequence>MFATAPGPHDAVGAGSTDVTVDELGQTRLLHEQDDLSVYLAEWPSQDADVCVWVERDGDFVGSGCAGGWVQASFLDAGVSVLYDSHGDVAERAPRGWVSVSECLAIGA</sequence>
<accession>A0ABR8RM57</accession>
<evidence type="ECO:0000313" key="2">
    <source>
        <dbReference type="Proteomes" id="UP000641803"/>
    </source>
</evidence>
<organism evidence="1 2">
    <name type="scientific">Oerskovia rustica</name>
    <dbReference type="NCBI Taxonomy" id="2762237"/>
    <lineage>
        <taxon>Bacteria</taxon>
        <taxon>Bacillati</taxon>
        <taxon>Actinomycetota</taxon>
        <taxon>Actinomycetes</taxon>
        <taxon>Micrococcales</taxon>
        <taxon>Cellulomonadaceae</taxon>
        <taxon>Oerskovia</taxon>
    </lineage>
</organism>
<name>A0ABR8RM57_9CELL</name>
<dbReference type="Proteomes" id="UP000641803">
    <property type="component" value="Unassembled WGS sequence"/>
</dbReference>
<proteinExistence type="predicted"/>
<dbReference type="EMBL" id="JACSQQ010000001">
    <property type="protein sequence ID" value="MBD7948881.1"/>
    <property type="molecule type" value="Genomic_DNA"/>
</dbReference>
<keyword evidence="2" id="KW-1185">Reference proteome</keyword>
<evidence type="ECO:0000313" key="1">
    <source>
        <dbReference type="EMBL" id="MBD7948881.1"/>
    </source>
</evidence>
<comment type="caution">
    <text evidence="1">The sequence shown here is derived from an EMBL/GenBank/DDBJ whole genome shotgun (WGS) entry which is preliminary data.</text>
</comment>